<dbReference type="HOGENOM" id="CLU_028518_1_1_0"/>
<evidence type="ECO:0000259" key="9">
    <source>
        <dbReference type="PROSITE" id="PS50928"/>
    </source>
</evidence>
<keyword evidence="8" id="KW-0732">Signal</keyword>
<accession>H0UKQ0</accession>
<keyword evidence="11" id="KW-1185">Reference proteome</keyword>
<dbReference type="eggNOG" id="COG1173">
    <property type="taxonomic scope" value="Bacteria"/>
</dbReference>
<dbReference type="GO" id="GO:0005886">
    <property type="term" value="C:plasma membrane"/>
    <property type="evidence" value="ECO:0007669"/>
    <property type="project" value="UniProtKB-SubCell"/>
</dbReference>
<evidence type="ECO:0000256" key="8">
    <source>
        <dbReference type="SAM" id="SignalP"/>
    </source>
</evidence>
<feature type="transmembrane region" description="Helical" evidence="7">
    <location>
        <begin position="236"/>
        <end position="255"/>
    </location>
</feature>
<feature type="chain" id="PRO_5003541437" evidence="8">
    <location>
        <begin position="23"/>
        <end position="263"/>
    </location>
</feature>
<dbReference type="InterPro" id="IPR050366">
    <property type="entry name" value="BP-dependent_transpt_permease"/>
</dbReference>
<gene>
    <name evidence="10" type="ORF">JonanDRAFT_0886</name>
</gene>
<dbReference type="Gene3D" id="1.10.3720.10">
    <property type="entry name" value="MetI-like"/>
    <property type="match status" value="1"/>
</dbReference>
<evidence type="ECO:0000313" key="11">
    <source>
        <dbReference type="Proteomes" id="UP000003806"/>
    </source>
</evidence>
<comment type="similarity">
    <text evidence="7">Belongs to the binding-protein-dependent transport system permease family.</text>
</comment>
<feature type="transmembrane region" description="Helical" evidence="7">
    <location>
        <begin position="159"/>
        <end position="179"/>
    </location>
</feature>
<dbReference type="AlphaFoldDB" id="H0UKQ0"/>
<evidence type="ECO:0000256" key="7">
    <source>
        <dbReference type="RuleBase" id="RU363032"/>
    </source>
</evidence>
<keyword evidence="2 7" id="KW-0813">Transport</keyword>
<dbReference type="RefSeq" id="WP_008521287.1">
    <property type="nucleotide sequence ID" value="NZ_CM001376.1"/>
</dbReference>
<dbReference type="Proteomes" id="UP000003806">
    <property type="component" value="Chromosome"/>
</dbReference>
<dbReference type="PANTHER" id="PTHR43386">
    <property type="entry name" value="OLIGOPEPTIDE TRANSPORT SYSTEM PERMEASE PROTEIN APPC"/>
    <property type="match status" value="1"/>
</dbReference>
<feature type="domain" description="ABC transmembrane type-1" evidence="9">
    <location>
        <begin position="65"/>
        <end position="256"/>
    </location>
</feature>
<dbReference type="InterPro" id="IPR035906">
    <property type="entry name" value="MetI-like_sf"/>
</dbReference>
<dbReference type="PANTHER" id="PTHR43386:SF1">
    <property type="entry name" value="D,D-DIPEPTIDE TRANSPORT SYSTEM PERMEASE PROTEIN DDPC-RELATED"/>
    <property type="match status" value="1"/>
</dbReference>
<evidence type="ECO:0000313" key="10">
    <source>
        <dbReference type="EMBL" id="EHM13259.1"/>
    </source>
</evidence>
<dbReference type="EMBL" id="CM001376">
    <property type="protein sequence ID" value="EHM13259.1"/>
    <property type="molecule type" value="Genomic_DNA"/>
</dbReference>
<evidence type="ECO:0000256" key="5">
    <source>
        <dbReference type="ARBA" id="ARBA00022989"/>
    </source>
</evidence>
<dbReference type="GO" id="GO:0055085">
    <property type="term" value="P:transmembrane transport"/>
    <property type="evidence" value="ECO:0007669"/>
    <property type="project" value="InterPro"/>
</dbReference>
<reference evidence="10 11" key="1">
    <citation type="submission" date="2011-11" db="EMBL/GenBank/DDBJ databases">
        <title>The Noncontiguous Finished genome of Jonquetella anthropi DSM 22815.</title>
        <authorList>
            <consortium name="US DOE Joint Genome Institute (JGI-PGF)"/>
            <person name="Lucas S."/>
            <person name="Copeland A."/>
            <person name="Lapidus A."/>
            <person name="Glavina del Rio T."/>
            <person name="Dalin E."/>
            <person name="Tice H."/>
            <person name="Bruce D."/>
            <person name="Goodwin L."/>
            <person name="Pitluck S."/>
            <person name="Peters L."/>
            <person name="Mikhailova N."/>
            <person name="Held B."/>
            <person name="Kyrpides N."/>
            <person name="Mavromatis K."/>
            <person name="Ivanova N."/>
            <person name="Markowitz V."/>
            <person name="Cheng J.-F."/>
            <person name="Hugenholtz P."/>
            <person name="Woyke T."/>
            <person name="Wu D."/>
            <person name="Gronow S."/>
            <person name="Wellnitz S."/>
            <person name="Brambilla E."/>
            <person name="Klenk H.-P."/>
            <person name="Eisen J.A."/>
        </authorList>
    </citation>
    <scope>NUCLEOTIDE SEQUENCE [LARGE SCALE GENOMIC DNA]</scope>
    <source>
        <strain evidence="10 11">DSM 22815</strain>
    </source>
</reference>
<feature type="signal peptide" evidence="8">
    <location>
        <begin position="1"/>
        <end position="22"/>
    </location>
</feature>
<sequence length="263" mass="27853">MRRKKIWLSALFLGLLSLAALAAPLLAPYDPNLLVGPFRVAPTAQFLLGTDLIGRDVLSRLIYAARVSCGVALGAVTVSSLVGVSIGLLSGWLGGFVDSFLMRVTDVFMSFPDVMLLLVFLAVFGSGAGKMVLLLGLISWPATARVMRAATINIRHEPYLVYASVSGYPSWRIAAFHILPNVAAPLAVNITNAVASAVLAESSLSFLGLGIMPPTASWGTMLSDGQSLSVLLDSPWIWLPPGLMILFTLLALRSLSDGIAESL</sequence>
<dbReference type="SUPFAM" id="SSF161098">
    <property type="entry name" value="MetI-like"/>
    <property type="match status" value="1"/>
</dbReference>
<comment type="subcellular location">
    <subcellularLocation>
        <location evidence="1 7">Cell membrane</location>
        <topology evidence="1 7">Multi-pass membrane protein</topology>
    </subcellularLocation>
</comment>
<keyword evidence="5 7" id="KW-1133">Transmembrane helix</keyword>
<evidence type="ECO:0000256" key="4">
    <source>
        <dbReference type="ARBA" id="ARBA00022692"/>
    </source>
</evidence>
<evidence type="ECO:0000256" key="2">
    <source>
        <dbReference type="ARBA" id="ARBA00022448"/>
    </source>
</evidence>
<dbReference type="CDD" id="cd06261">
    <property type="entry name" value="TM_PBP2"/>
    <property type="match status" value="1"/>
</dbReference>
<feature type="transmembrane region" description="Helical" evidence="7">
    <location>
        <begin position="70"/>
        <end position="94"/>
    </location>
</feature>
<name>H0UKQ0_9BACT</name>
<organism evidence="10 11">
    <name type="scientific">Jonquetella anthropi DSM 22815</name>
    <dbReference type="NCBI Taxonomy" id="885272"/>
    <lineage>
        <taxon>Bacteria</taxon>
        <taxon>Thermotogati</taxon>
        <taxon>Synergistota</taxon>
        <taxon>Synergistia</taxon>
        <taxon>Synergistales</taxon>
        <taxon>Dethiosulfovibrionaceae</taxon>
        <taxon>Jonquetella</taxon>
    </lineage>
</organism>
<keyword evidence="6 7" id="KW-0472">Membrane</keyword>
<dbReference type="STRING" id="885272.JonanDRAFT_0886"/>
<proteinExistence type="inferred from homology"/>
<keyword evidence="4 7" id="KW-0812">Transmembrane</keyword>
<dbReference type="InterPro" id="IPR000515">
    <property type="entry name" value="MetI-like"/>
</dbReference>
<keyword evidence="3" id="KW-1003">Cell membrane</keyword>
<dbReference type="OrthoDB" id="9783218at2"/>
<protein>
    <submittedName>
        <fullName evidence="10">ABC-type dipeptide/oligopeptide/nickel transport system, permease component</fullName>
    </submittedName>
</protein>
<feature type="transmembrane region" description="Helical" evidence="7">
    <location>
        <begin position="114"/>
        <end position="138"/>
    </location>
</feature>
<dbReference type="PROSITE" id="PS50928">
    <property type="entry name" value="ABC_TM1"/>
    <property type="match status" value="1"/>
</dbReference>
<evidence type="ECO:0000256" key="6">
    <source>
        <dbReference type="ARBA" id="ARBA00023136"/>
    </source>
</evidence>
<evidence type="ECO:0000256" key="1">
    <source>
        <dbReference type="ARBA" id="ARBA00004651"/>
    </source>
</evidence>
<evidence type="ECO:0000256" key="3">
    <source>
        <dbReference type="ARBA" id="ARBA00022475"/>
    </source>
</evidence>
<dbReference type="Pfam" id="PF00528">
    <property type="entry name" value="BPD_transp_1"/>
    <property type="match status" value="1"/>
</dbReference>